<feature type="transmembrane region" description="Helical" evidence="1">
    <location>
        <begin position="53"/>
        <end position="71"/>
    </location>
</feature>
<proteinExistence type="predicted"/>
<accession>A0AAI9L253</accession>
<organism evidence="3 5">
    <name type="scientific">Pectobacterium carotovorum subsp. carotovorum</name>
    <name type="common">Erwinia carotovora subsp. carotovora</name>
    <dbReference type="NCBI Taxonomy" id="555"/>
    <lineage>
        <taxon>Bacteria</taxon>
        <taxon>Pseudomonadati</taxon>
        <taxon>Pseudomonadota</taxon>
        <taxon>Gammaproteobacteria</taxon>
        <taxon>Enterobacterales</taxon>
        <taxon>Pectobacteriaceae</taxon>
        <taxon>Pectobacterium</taxon>
    </lineage>
</organism>
<feature type="transmembrane region" description="Helical" evidence="1">
    <location>
        <begin position="160"/>
        <end position="185"/>
    </location>
</feature>
<keyword evidence="4" id="KW-1185">Reference proteome</keyword>
<dbReference type="EMBL" id="BSRL01000006">
    <property type="protein sequence ID" value="GLV70408.1"/>
    <property type="molecule type" value="Genomic_DNA"/>
</dbReference>
<comment type="caution">
    <text evidence="3">The sequence shown here is derived from an EMBL/GenBank/DDBJ whole genome shotgun (WGS) entry which is preliminary data.</text>
</comment>
<evidence type="ECO:0000313" key="2">
    <source>
        <dbReference type="EMBL" id="GKX47964.1"/>
    </source>
</evidence>
<keyword evidence="1" id="KW-0472">Membrane</keyword>
<keyword evidence="1" id="KW-0812">Transmembrane</keyword>
<evidence type="ECO:0000313" key="3">
    <source>
        <dbReference type="EMBL" id="GLV70408.1"/>
    </source>
</evidence>
<evidence type="ECO:0000313" key="5">
    <source>
        <dbReference type="Proteomes" id="UP001165145"/>
    </source>
</evidence>
<protein>
    <recommendedName>
        <fullName evidence="6">Transmembrane protein</fullName>
    </recommendedName>
</protein>
<reference evidence="3" key="2">
    <citation type="submission" date="2023-02" db="EMBL/GenBank/DDBJ databases">
        <title>Pectobacterium carotovorum subsp. carotovorum NBRC 12380.</title>
        <authorList>
            <person name="Ichikawa N."/>
            <person name="Sato H."/>
            <person name="Tonouchi N."/>
        </authorList>
    </citation>
    <scope>NUCLEOTIDE SEQUENCE</scope>
    <source>
        <strain evidence="3">NBRC 12380</strain>
    </source>
</reference>
<dbReference type="RefSeq" id="WP_039538186.1">
    <property type="nucleotide sequence ID" value="NZ_BRLF01000006.1"/>
</dbReference>
<gene>
    <name evidence="3" type="ORF">Pcaca03_28520</name>
    <name evidence="2" type="ORF">SOASR016_27160</name>
</gene>
<reference evidence="2" key="1">
    <citation type="submission" date="2022-06" db="EMBL/GenBank/DDBJ databases">
        <title>Draft genome sequences of Pectobacterium carotovorum subsp. carotovorum str. NBRC12380.</title>
        <authorList>
            <person name="Wakabayashi Y."/>
            <person name="Kojima K."/>
        </authorList>
    </citation>
    <scope>NUCLEOTIDE SEQUENCE</scope>
    <source>
        <strain evidence="2">NBRC 12380</strain>
    </source>
</reference>
<keyword evidence="1" id="KW-1133">Transmembrane helix</keyword>
<dbReference type="Proteomes" id="UP001165145">
    <property type="component" value="Unassembled WGS sequence"/>
</dbReference>
<sequence length="188" mass="21725">MNNSESSNVKSSEEDEIKELIERAKILFDHQKEQYISAVASLRRLEDKAMKTFGSLSVIISVALLIVRNWWDTIFTINPEPKHIVCWIFLSTFIFLSMVSWGFAFSAMQLRNTEKPSADAQDLEDFFMLNKRYNSLASYAKEYSRLTISTDVKHSEIAKLIANCFESMLFGAWAFIGFLFFFLLIKIS</sequence>
<dbReference type="Proteomes" id="UP001058167">
    <property type="component" value="Unassembled WGS sequence"/>
</dbReference>
<feature type="transmembrane region" description="Helical" evidence="1">
    <location>
        <begin position="83"/>
        <end position="105"/>
    </location>
</feature>
<dbReference type="AlphaFoldDB" id="A0AAI9L253"/>
<evidence type="ECO:0000313" key="4">
    <source>
        <dbReference type="Proteomes" id="UP001058167"/>
    </source>
</evidence>
<name>A0AAI9L253_PECCC</name>
<dbReference type="EMBL" id="BRLF01000006">
    <property type="protein sequence ID" value="GKX47964.1"/>
    <property type="molecule type" value="Genomic_DNA"/>
</dbReference>
<evidence type="ECO:0008006" key="6">
    <source>
        <dbReference type="Google" id="ProtNLM"/>
    </source>
</evidence>
<evidence type="ECO:0000256" key="1">
    <source>
        <dbReference type="SAM" id="Phobius"/>
    </source>
</evidence>